<dbReference type="SUPFAM" id="SSF52058">
    <property type="entry name" value="L domain-like"/>
    <property type="match status" value="1"/>
</dbReference>
<dbReference type="InterPro" id="IPR003591">
    <property type="entry name" value="Leu-rich_rpt_typical-subtyp"/>
</dbReference>
<evidence type="ECO:0000256" key="7">
    <source>
        <dbReference type="ARBA" id="ARBA00022737"/>
    </source>
</evidence>
<keyword evidence="8" id="KW-1133">Transmembrane helix</keyword>
<dbReference type="PRINTS" id="PR00019">
    <property type="entry name" value="LEURICHRPT"/>
</dbReference>
<comment type="caution">
    <text evidence="14">The sequence shown here is derived from an EMBL/GenBank/DDBJ whole genome shotgun (WGS) entry which is preliminary data.</text>
</comment>
<reference evidence="14 15" key="1">
    <citation type="journal article" date="2018" name="Sci. Rep.">
        <title>Genomic signatures of local adaptation to the degree of environmental predictability in rotifers.</title>
        <authorList>
            <person name="Franch-Gras L."/>
            <person name="Hahn C."/>
            <person name="Garcia-Roger E.M."/>
            <person name="Carmona M.J."/>
            <person name="Serra M."/>
            <person name="Gomez A."/>
        </authorList>
    </citation>
    <scope>NUCLEOTIDE SEQUENCE [LARGE SCALE GENOMIC DNA]</scope>
    <source>
        <strain evidence="14">HYR1</strain>
    </source>
</reference>
<keyword evidence="2" id="KW-0813">Transport</keyword>
<evidence type="ECO:0000256" key="6">
    <source>
        <dbReference type="ARBA" id="ARBA00022729"/>
    </source>
</evidence>
<keyword evidence="5" id="KW-0812">Transmembrane</keyword>
<sequence length="535" mass="61644">MESKLSSYFETSDSLCRGIDNILRDPKAYVQTYIEGLYRIATGQQSDVIKAQLDILSQICDQDMDKNNLSSLCENLENFKNDLEEIKHESKSGLDDIKKKSLKKYVKYLSDEYWNILTLAFGNAIFFIINDQRDFDNQKLIIFNGKFDSETVRYFHKKIDYFECSFDLNSLQKLISSIISESPSITPELLRLVQFSLHGFDDFSSNNTIVLFSVMDLNKLENLKLKNYGLSEIKLGAFNYCSNLKILDLSYNMIDALDEETFAPLENLTRLDLTFNKIKSLPRSAFKNLKKLLLLNLSDNDIVTLENGCFDGLDNLMQLSLSNNGIESLDTDYFVNLKNLKNLILDRNFLKVIHPACFKGLEKLRLLDLNSNLIEKIVAKSFCHCPYLNVLFLQDNCLSKLGRFIFKDLQILTSLNISKNRLAFVGETTFIDLINLRELDLSRNKLTEISEKVLLPLENLRYLNLKFNNDLETKITLKTNETAVVILPSKIKRNFMFKTGSNMAIAQENDSQIQVRNNNRPKKSISRKNSKHSNH</sequence>
<evidence type="ECO:0000256" key="8">
    <source>
        <dbReference type="ARBA" id="ARBA00022989"/>
    </source>
</evidence>
<gene>
    <name evidence="14" type="ORF">BpHYR1_012112</name>
</gene>
<dbReference type="SMART" id="SM00365">
    <property type="entry name" value="LRR_SD22"/>
    <property type="match status" value="5"/>
</dbReference>
<keyword evidence="7" id="KW-0677">Repeat</keyword>
<keyword evidence="6" id="KW-0732">Signal</keyword>
<dbReference type="GO" id="GO:0044325">
    <property type="term" value="F:transmembrane transporter binding"/>
    <property type="evidence" value="ECO:0007669"/>
    <property type="project" value="TreeGrafter"/>
</dbReference>
<dbReference type="PANTHER" id="PTHR46473:SF26">
    <property type="entry name" value="LRRNT DOMAIN-CONTAINING PROTEIN"/>
    <property type="match status" value="1"/>
</dbReference>
<keyword evidence="12" id="KW-0407">Ion channel</keyword>
<keyword evidence="4" id="KW-0433">Leucine-rich repeat</keyword>
<evidence type="ECO:0000256" key="10">
    <source>
        <dbReference type="ARBA" id="ARBA00023136"/>
    </source>
</evidence>
<dbReference type="EMBL" id="REGN01000718">
    <property type="protein sequence ID" value="RNA39678.1"/>
    <property type="molecule type" value="Genomic_DNA"/>
</dbReference>
<evidence type="ECO:0000256" key="11">
    <source>
        <dbReference type="ARBA" id="ARBA00023157"/>
    </source>
</evidence>
<feature type="compositionally biased region" description="Basic residues" evidence="13">
    <location>
        <begin position="519"/>
        <end position="535"/>
    </location>
</feature>
<dbReference type="SMART" id="SM00369">
    <property type="entry name" value="LRR_TYP"/>
    <property type="match status" value="9"/>
</dbReference>
<accession>A0A3M7SVQ9</accession>
<evidence type="ECO:0000256" key="1">
    <source>
        <dbReference type="ARBA" id="ARBA00004162"/>
    </source>
</evidence>
<dbReference type="InterPro" id="IPR051432">
    <property type="entry name" value="KCNMA1_auxiliary"/>
</dbReference>
<keyword evidence="15" id="KW-1185">Reference proteome</keyword>
<dbReference type="GO" id="GO:0005249">
    <property type="term" value="F:voltage-gated potassium channel activity"/>
    <property type="evidence" value="ECO:0007669"/>
    <property type="project" value="TreeGrafter"/>
</dbReference>
<organism evidence="14 15">
    <name type="scientific">Brachionus plicatilis</name>
    <name type="common">Marine rotifer</name>
    <name type="synonym">Brachionus muelleri</name>
    <dbReference type="NCBI Taxonomy" id="10195"/>
    <lineage>
        <taxon>Eukaryota</taxon>
        <taxon>Metazoa</taxon>
        <taxon>Spiralia</taxon>
        <taxon>Gnathifera</taxon>
        <taxon>Rotifera</taxon>
        <taxon>Eurotatoria</taxon>
        <taxon>Monogononta</taxon>
        <taxon>Pseudotrocha</taxon>
        <taxon>Ploima</taxon>
        <taxon>Brachionidae</taxon>
        <taxon>Brachionus</taxon>
    </lineage>
</organism>
<dbReference type="PROSITE" id="PS51450">
    <property type="entry name" value="LRR"/>
    <property type="match status" value="5"/>
</dbReference>
<dbReference type="Gene3D" id="3.80.10.10">
    <property type="entry name" value="Ribonuclease Inhibitor"/>
    <property type="match status" value="2"/>
</dbReference>
<dbReference type="PANTHER" id="PTHR46473">
    <property type="entry name" value="GH08155P"/>
    <property type="match status" value="1"/>
</dbReference>
<evidence type="ECO:0000313" key="14">
    <source>
        <dbReference type="EMBL" id="RNA39678.1"/>
    </source>
</evidence>
<comment type="subcellular location">
    <subcellularLocation>
        <location evidence="1">Cell membrane</location>
        <topology evidence="1">Single-pass membrane protein</topology>
    </subcellularLocation>
</comment>
<keyword evidence="10" id="KW-0472">Membrane</keyword>
<evidence type="ECO:0000256" key="13">
    <source>
        <dbReference type="SAM" id="MobiDB-lite"/>
    </source>
</evidence>
<evidence type="ECO:0000256" key="4">
    <source>
        <dbReference type="ARBA" id="ARBA00022614"/>
    </source>
</evidence>
<dbReference type="GO" id="GO:0099104">
    <property type="term" value="F:potassium channel activator activity"/>
    <property type="evidence" value="ECO:0007669"/>
    <property type="project" value="TreeGrafter"/>
</dbReference>
<dbReference type="InterPro" id="IPR001611">
    <property type="entry name" value="Leu-rich_rpt"/>
</dbReference>
<evidence type="ECO:0000256" key="3">
    <source>
        <dbReference type="ARBA" id="ARBA00022475"/>
    </source>
</evidence>
<name>A0A3M7SVQ9_BRAPC</name>
<dbReference type="Proteomes" id="UP000276133">
    <property type="component" value="Unassembled WGS sequence"/>
</dbReference>
<keyword evidence="9" id="KW-0406">Ion transport</keyword>
<dbReference type="GO" id="GO:0008076">
    <property type="term" value="C:voltage-gated potassium channel complex"/>
    <property type="evidence" value="ECO:0007669"/>
    <property type="project" value="TreeGrafter"/>
</dbReference>
<keyword evidence="3" id="KW-1003">Cell membrane</keyword>
<protein>
    <submittedName>
        <fullName evidence="14">Insulin-like growth factor-binding complex acid labile subunit</fullName>
    </submittedName>
</protein>
<dbReference type="InterPro" id="IPR032675">
    <property type="entry name" value="LRR_dom_sf"/>
</dbReference>
<proteinExistence type="predicted"/>
<dbReference type="FunFam" id="3.80.10.10:FF:001164">
    <property type="entry name" value="GH01279p"/>
    <property type="match status" value="1"/>
</dbReference>
<evidence type="ECO:0000256" key="9">
    <source>
        <dbReference type="ARBA" id="ARBA00023065"/>
    </source>
</evidence>
<dbReference type="STRING" id="10195.A0A3M7SVQ9"/>
<dbReference type="Pfam" id="PF13855">
    <property type="entry name" value="LRR_8"/>
    <property type="match status" value="3"/>
</dbReference>
<evidence type="ECO:0000313" key="15">
    <source>
        <dbReference type="Proteomes" id="UP000276133"/>
    </source>
</evidence>
<evidence type="ECO:0000256" key="2">
    <source>
        <dbReference type="ARBA" id="ARBA00022448"/>
    </source>
</evidence>
<keyword evidence="11" id="KW-1015">Disulfide bond</keyword>
<dbReference type="AlphaFoldDB" id="A0A3M7SVQ9"/>
<evidence type="ECO:0000256" key="12">
    <source>
        <dbReference type="ARBA" id="ARBA00023303"/>
    </source>
</evidence>
<dbReference type="OrthoDB" id="2013775at2759"/>
<feature type="region of interest" description="Disordered" evidence="13">
    <location>
        <begin position="513"/>
        <end position="535"/>
    </location>
</feature>
<evidence type="ECO:0000256" key="5">
    <source>
        <dbReference type="ARBA" id="ARBA00022692"/>
    </source>
</evidence>